<comment type="caution">
    <text evidence="2">The sequence shown here is derived from an EMBL/GenBank/DDBJ whole genome shotgun (WGS) entry which is preliminary data.</text>
</comment>
<accession>A0ABS3XDL4</accession>
<feature type="domain" description="DUF1990" evidence="1">
    <location>
        <begin position="59"/>
        <end position="205"/>
    </location>
</feature>
<sequence length="250" mass="27284">MSLHPAKPSPGRRIGTLLRFPVGVLLVSWQYMWRVTALHRSETAGGPGDLPPALPAGLVDELTQRLADGAGPMFRRRFTVRIRGARMSPEALIDAVAADPNRPAPSTVAVFHKTGGGGGPARVGDEYRVQMPGPWDGPVRVLHRDPVTIRLGTLRGHLEAGQIQFTAWEDQDEDDGEGGLRFRVEAWSRAGDRWADLIYSRLRVAKEIQFNMWVHFVLGAAALAGGRPHGGVTIETRSIPPEDCEAAQHC</sequence>
<dbReference type="RefSeq" id="WP_209240551.1">
    <property type="nucleotide sequence ID" value="NZ_JADKMA010000083.1"/>
</dbReference>
<evidence type="ECO:0000259" key="1">
    <source>
        <dbReference type="Pfam" id="PF09348"/>
    </source>
</evidence>
<evidence type="ECO:0000313" key="2">
    <source>
        <dbReference type="EMBL" id="MBO8193474.1"/>
    </source>
</evidence>
<organism evidence="2 3">
    <name type="scientific">Streptomyces oryzae</name>
    <dbReference type="NCBI Taxonomy" id="1434886"/>
    <lineage>
        <taxon>Bacteria</taxon>
        <taxon>Bacillati</taxon>
        <taxon>Actinomycetota</taxon>
        <taxon>Actinomycetes</taxon>
        <taxon>Kitasatosporales</taxon>
        <taxon>Streptomycetaceae</taxon>
        <taxon>Streptomyces</taxon>
    </lineage>
</organism>
<dbReference type="InterPro" id="IPR018960">
    <property type="entry name" value="DUF1990"/>
</dbReference>
<proteinExistence type="predicted"/>
<name>A0ABS3XDL4_9ACTN</name>
<keyword evidence="3" id="KW-1185">Reference proteome</keyword>
<protein>
    <submittedName>
        <fullName evidence="2">DUF1990 family protein</fullName>
    </submittedName>
</protein>
<dbReference type="Pfam" id="PF09348">
    <property type="entry name" value="DUF1990"/>
    <property type="match status" value="1"/>
</dbReference>
<dbReference type="Proteomes" id="UP001519064">
    <property type="component" value="Unassembled WGS sequence"/>
</dbReference>
<dbReference type="EMBL" id="JADKMA010000083">
    <property type="protein sequence ID" value="MBO8193474.1"/>
    <property type="molecule type" value="Genomic_DNA"/>
</dbReference>
<gene>
    <name evidence="2" type="ORF">ITI46_17680</name>
</gene>
<evidence type="ECO:0000313" key="3">
    <source>
        <dbReference type="Proteomes" id="UP001519064"/>
    </source>
</evidence>
<reference evidence="2 3" key="1">
    <citation type="submission" date="2020-11" db="EMBL/GenBank/DDBJ databases">
        <title>Streptomyces spirodelae sp. nov., isolated from duckweed.</title>
        <authorList>
            <person name="Saimee Y."/>
            <person name="Duangmal K."/>
        </authorList>
    </citation>
    <scope>NUCLEOTIDE SEQUENCE [LARGE SCALE GENOMIC DNA]</scope>
    <source>
        <strain evidence="2 3">S16-07</strain>
    </source>
</reference>